<dbReference type="AlphaFoldDB" id="A0A370V1W4"/>
<reference evidence="1 2" key="1">
    <citation type="submission" date="2018-06" db="EMBL/GenBank/DDBJ databases">
        <title>Recombination Drives Gene Content and Phenotype Evolution in Wild Type E. coli Strains.</title>
        <authorList>
            <person name="Field C.M."/>
            <person name="Silander O.K."/>
            <person name="Van Nimwegen E."/>
        </authorList>
    </citation>
    <scope>NUCLEOTIDE SEQUENCE [LARGE SCALE GENOMIC DNA]</scope>
    <source>
        <strain evidence="1 2">SC344</strain>
    </source>
</reference>
<proteinExistence type="predicted"/>
<evidence type="ECO:0000313" key="1">
    <source>
        <dbReference type="EMBL" id="RDR22109.1"/>
    </source>
</evidence>
<evidence type="ECO:0000313" key="2">
    <source>
        <dbReference type="Proteomes" id="UP000254454"/>
    </source>
</evidence>
<name>A0A370V1W4_9ESCH</name>
<organism evidence="1 2">
    <name type="scientific">Escherichia marmotae</name>
    <dbReference type="NCBI Taxonomy" id="1499973"/>
    <lineage>
        <taxon>Bacteria</taxon>
        <taxon>Pseudomonadati</taxon>
        <taxon>Pseudomonadota</taxon>
        <taxon>Gammaproteobacteria</taxon>
        <taxon>Enterobacterales</taxon>
        <taxon>Enterobacteriaceae</taxon>
        <taxon>Escherichia</taxon>
    </lineage>
</organism>
<dbReference type="EMBL" id="QONO01000240">
    <property type="protein sequence ID" value="RDR22109.1"/>
    <property type="molecule type" value="Genomic_DNA"/>
</dbReference>
<gene>
    <name evidence="1" type="ORF">C4A13_00512</name>
</gene>
<protein>
    <submittedName>
        <fullName evidence="1">Uncharacterized protein</fullName>
    </submittedName>
</protein>
<comment type="caution">
    <text evidence="1">The sequence shown here is derived from an EMBL/GenBank/DDBJ whole genome shotgun (WGS) entry which is preliminary data.</text>
</comment>
<sequence length="155" mass="16694">MPDATLSRLIMPTSSMLCVGRIRRLRRIRQASVMECTNGLFNSSLSGTAGIARDIRPQLAAPCFYRRGGIAGGTCMGLALANDIFTFTQRRRACLCSVVDVQKAIVSISPGCCIQCYLRHSDVSAILRFPDYAAVPAPALSLIARGYQATPLLPA</sequence>
<accession>A0A370V1W4</accession>
<dbReference type="Proteomes" id="UP000254454">
    <property type="component" value="Unassembled WGS sequence"/>
</dbReference>